<evidence type="ECO:0000313" key="2">
    <source>
        <dbReference type="Proteomes" id="UP000187283"/>
    </source>
</evidence>
<dbReference type="Proteomes" id="UP000187283">
    <property type="component" value="Unassembled WGS sequence"/>
</dbReference>
<accession>A0A1R1Y0H6</accession>
<comment type="caution">
    <text evidence="1">The sequence shown here is derived from an EMBL/GenBank/DDBJ whole genome shotgun (WGS) entry which is preliminary data.</text>
</comment>
<dbReference type="EMBL" id="LSSN01001242">
    <property type="protein sequence ID" value="OMJ20451.1"/>
    <property type="molecule type" value="Genomic_DNA"/>
</dbReference>
<dbReference type="AlphaFoldDB" id="A0A1R1Y0H6"/>
<reference evidence="1 2" key="1">
    <citation type="submission" date="2017-01" db="EMBL/GenBank/DDBJ databases">
        <authorList>
            <person name="Mah S.A."/>
            <person name="Swanson W.J."/>
            <person name="Moy G.W."/>
            <person name="Vacquier V.D."/>
        </authorList>
    </citation>
    <scope>NUCLEOTIDE SEQUENCE [LARGE SCALE GENOMIC DNA]</scope>
    <source>
        <strain evidence="1 2">GSMNP</strain>
    </source>
</reference>
<name>A0A1R1Y0H6_9FUNG</name>
<dbReference type="OrthoDB" id="5641258at2759"/>
<organism evidence="1 2">
    <name type="scientific">Smittium culicis</name>
    <dbReference type="NCBI Taxonomy" id="133412"/>
    <lineage>
        <taxon>Eukaryota</taxon>
        <taxon>Fungi</taxon>
        <taxon>Fungi incertae sedis</taxon>
        <taxon>Zoopagomycota</taxon>
        <taxon>Kickxellomycotina</taxon>
        <taxon>Harpellomycetes</taxon>
        <taxon>Harpellales</taxon>
        <taxon>Legeriomycetaceae</taxon>
        <taxon>Smittium</taxon>
    </lineage>
</organism>
<dbReference type="Gene3D" id="3.40.50.1110">
    <property type="entry name" value="SGNH hydrolase"/>
    <property type="match status" value="1"/>
</dbReference>
<gene>
    <name evidence="1" type="ORF">AYI70_g4111</name>
</gene>
<protein>
    <recommendedName>
        <fullName evidence="3">Thermolabile hemolysin</fullName>
    </recommendedName>
</protein>
<keyword evidence="2" id="KW-1185">Reference proteome</keyword>
<evidence type="ECO:0000313" key="1">
    <source>
        <dbReference type="EMBL" id="OMJ20451.1"/>
    </source>
</evidence>
<dbReference type="InterPro" id="IPR036514">
    <property type="entry name" value="SGNH_hydro_sf"/>
</dbReference>
<evidence type="ECO:0008006" key="3">
    <source>
        <dbReference type="Google" id="ProtNLM"/>
    </source>
</evidence>
<sequence>MKYKYSIREVDRIHVRLVDIFEIQEVLMENNMKLLKSVGVKSMGSSCYYNGKLVEFKSKCYYPKYYFYYDDVHPTTTIHAIFGAIAAESIINSKIEYNSDFIKNAIEKYHIDTLYYDGEFGVTHNTTFFTDAAATSMGIKKIEQKLKAIEYENETGERDMGFMYMYKKYF</sequence>
<proteinExistence type="predicted"/>